<proteinExistence type="predicted"/>
<evidence type="ECO:0000313" key="4">
    <source>
        <dbReference type="EMBL" id="OGD01849.1"/>
    </source>
</evidence>
<organism evidence="4 5">
    <name type="scientific">Candidatus Amesbacteria bacterium RIFCSPHIGHO2_12_FULL_48_14</name>
    <dbReference type="NCBI Taxonomy" id="1797257"/>
    <lineage>
        <taxon>Bacteria</taxon>
        <taxon>Candidatus Amesiibacteriota</taxon>
    </lineage>
</organism>
<dbReference type="AlphaFoldDB" id="A0A1F4Z688"/>
<feature type="region of interest" description="Disordered" evidence="2">
    <location>
        <begin position="341"/>
        <end position="361"/>
    </location>
</feature>
<gene>
    <name evidence="4" type="ORF">A3E17_04065</name>
</gene>
<name>A0A1F4Z688_9BACT</name>
<evidence type="ECO:0000256" key="1">
    <source>
        <dbReference type="SAM" id="Coils"/>
    </source>
</evidence>
<sequence length="418" mass="44251">MTKFTKKILAAASAGTMFLSLASPVLADNTIEIIGNGYDSENEVEVELENETSVYQHNKAIIINDIDADAETGENDANQNTGGTTGILTGNARTSVAISNMLNSNSASVDCCSAGDTTVKIAENGAESENEVELELENEIDIYQDNFAKVKNEVDADAETGENDANQNTGGDVLISTGKASTTVEVSTLANANMAVVGGGDNDGGSLSAWIVGNGYDSENEIELELEKETLITQDNFAKVKNEVEAEAETGENDANQNTGGDVLIGTGDAKTWVEVDNMVNFNSAEVDCGCLLDLFAKIGENGADTENEIEAELESEKNVYQGWGEYGNFAFLLNDVDGDSETGENDVDQNTGDPEGDPGILTGDALDHVAVSNSGNVNIYGDGAGFEWPELPEWPEFDFSFSFNLSLSQLLGFLGLV</sequence>
<evidence type="ECO:0000313" key="5">
    <source>
        <dbReference type="Proteomes" id="UP000178993"/>
    </source>
</evidence>
<dbReference type="Proteomes" id="UP000178993">
    <property type="component" value="Unassembled WGS sequence"/>
</dbReference>
<keyword evidence="1" id="KW-0175">Coiled coil</keyword>
<keyword evidence="3" id="KW-0732">Signal</keyword>
<dbReference type="EMBL" id="MEXL01000037">
    <property type="protein sequence ID" value="OGD01849.1"/>
    <property type="molecule type" value="Genomic_DNA"/>
</dbReference>
<feature type="coiled-coil region" evidence="1">
    <location>
        <begin position="126"/>
        <end position="153"/>
    </location>
</feature>
<feature type="signal peptide" evidence="3">
    <location>
        <begin position="1"/>
        <end position="27"/>
    </location>
</feature>
<accession>A0A1F4Z688</accession>
<evidence type="ECO:0000256" key="2">
    <source>
        <dbReference type="SAM" id="MobiDB-lite"/>
    </source>
</evidence>
<protein>
    <submittedName>
        <fullName evidence="4">Uncharacterized protein</fullName>
    </submittedName>
</protein>
<feature type="chain" id="PRO_5009515984" evidence="3">
    <location>
        <begin position="28"/>
        <end position="418"/>
    </location>
</feature>
<comment type="caution">
    <text evidence="4">The sequence shown here is derived from an EMBL/GenBank/DDBJ whole genome shotgun (WGS) entry which is preliminary data.</text>
</comment>
<evidence type="ECO:0000256" key="3">
    <source>
        <dbReference type="SAM" id="SignalP"/>
    </source>
</evidence>
<reference evidence="4 5" key="1">
    <citation type="journal article" date="2016" name="Nat. Commun.">
        <title>Thousands of microbial genomes shed light on interconnected biogeochemical processes in an aquifer system.</title>
        <authorList>
            <person name="Anantharaman K."/>
            <person name="Brown C.T."/>
            <person name="Hug L.A."/>
            <person name="Sharon I."/>
            <person name="Castelle C.J."/>
            <person name="Probst A.J."/>
            <person name="Thomas B.C."/>
            <person name="Singh A."/>
            <person name="Wilkins M.J."/>
            <person name="Karaoz U."/>
            <person name="Brodie E.L."/>
            <person name="Williams K.H."/>
            <person name="Hubbard S.S."/>
            <person name="Banfield J.F."/>
        </authorList>
    </citation>
    <scope>NUCLEOTIDE SEQUENCE [LARGE SCALE GENOMIC DNA]</scope>
</reference>